<keyword evidence="6 10" id="KW-0573">Peptidoglycan synthesis</keyword>
<evidence type="ECO:0000259" key="11">
    <source>
        <dbReference type="Pfam" id="PF03033"/>
    </source>
</evidence>
<comment type="subcellular location">
    <subcellularLocation>
        <location evidence="10">Cell membrane</location>
        <topology evidence="10">Peripheral membrane protein</topology>
        <orientation evidence="10">Cytoplasmic side</orientation>
    </subcellularLocation>
</comment>
<dbReference type="SUPFAM" id="SSF53756">
    <property type="entry name" value="UDP-Glycosyltransferase/glycogen phosphorylase"/>
    <property type="match status" value="1"/>
</dbReference>
<keyword evidence="1 10" id="KW-1003">Cell membrane</keyword>
<name>U4TNL7_9LACO</name>
<comment type="similarity">
    <text evidence="10">Belongs to the glycosyltransferase 28 family. MurG subfamily.</text>
</comment>
<dbReference type="GO" id="GO:0050511">
    <property type="term" value="F:undecaprenyldiphospho-muramoylpentapeptide beta-N-acetylglucosaminyltransferase activity"/>
    <property type="evidence" value="ECO:0007669"/>
    <property type="project" value="UniProtKB-UniRule"/>
</dbReference>
<feature type="binding site" evidence="10">
    <location>
        <position position="195"/>
    </location>
    <ligand>
        <name>UDP-N-acetyl-alpha-D-glucosamine</name>
        <dbReference type="ChEBI" id="CHEBI:57705"/>
    </ligand>
</feature>
<dbReference type="GO" id="GO:0071555">
    <property type="term" value="P:cell wall organization"/>
    <property type="evidence" value="ECO:0007669"/>
    <property type="project" value="UniProtKB-KW"/>
</dbReference>
<keyword evidence="5 10" id="KW-0133">Cell shape</keyword>
<dbReference type="UniPathway" id="UPA00219"/>
<sequence>MIVSGGGTGGHIYPALALIKRLQERQLLDAVLYVGTPKGLESRIVPAANIPFETITLQGFKRKLTWDNVHTVQLFLQAVRRAKAIVKEFQPDVVIGTGGYVSSAIVYAAAKAHVPTLIHEQNSVAGITNKFLGHYVDRILIAFPEVADQFKHEQNKIMLVGNPRAQEVAGLAPNERLNEFGLVPGRATVLIFGGSRGAAPINQAVSEAIPEFAGQSYQVLFVTGNAHFQAVTEKLAGVKIPGNVKVVPYVDNMPAILPDVTLLVGRAGATSIAEITALGIPSILIPSPYVTHNHQVKNAQALAASGAAVVLPESDLTGKSLLNAITVIMGDDDRQKRMHTATLALGHPHAADDIITIMQSLMPHS</sequence>
<dbReference type="STRING" id="1231336.L248_0155"/>
<dbReference type="EC" id="2.4.1.227" evidence="10"/>
<proteinExistence type="inferred from homology"/>
<dbReference type="InterPro" id="IPR004276">
    <property type="entry name" value="GlycoTrans_28_N"/>
</dbReference>
<dbReference type="HAMAP" id="MF_00033">
    <property type="entry name" value="MurG"/>
    <property type="match status" value="1"/>
</dbReference>
<comment type="caution">
    <text evidence="10">Lacks conserved residue(s) required for the propagation of feature annotation.</text>
</comment>
<dbReference type="GO" id="GO:0009252">
    <property type="term" value="P:peptidoglycan biosynthetic process"/>
    <property type="evidence" value="ECO:0007669"/>
    <property type="project" value="UniProtKB-UniRule"/>
</dbReference>
<dbReference type="NCBIfam" id="TIGR01133">
    <property type="entry name" value="murG"/>
    <property type="match status" value="1"/>
</dbReference>
<dbReference type="EMBL" id="KI271582">
    <property type="protein sequence ID" value="ERL66476.1"/>
    <property type="molecule type" value="Genomic_DNA"/>
</dbReference>
<feature type="domain" description="Glycosyltransferase family 28 N-terminal" evidence="11">
    <location>
        <begin position="2"/>
        <end position="140"/>
    </location>
</feature>
<evidence type="ECO:0000256" key="5">
    <source>
        <dbReference type="ARBA" id="ARBA00022960"/>
    </source>
</evidence>
<keyword evidence="7 10" id="KW-0472">Membrane</keyword>
<comment type="catalytic activity">
    <reaction evidence="10">
        <text>Mur2Ac(oyl-L-Ala-gamma-D-Glu-L-Lys-D-Ala-D-Ala)-di-trans,octa-cis-undecaprenyl diphosphate + UDP-N-acetyl-alpha-D-glucosamine = beta-D-GlcNAc-(1-&gt;4)-Mur2Ac(oyl-L-Ala-gamma-D-Glu-L-Lys-D-Ala-D-Ala)-di-trans,octa-cis-undecaprenyl diphosphate + UDP + H(+)</text>
        <dbReference type="Rhea" id="RHEA:23192"/>
        <dbReference type="ChEBI" id="CHEBI:15378"/>
        <dbReference type="ChEBI" id="CHEBI:57705"/>
        <dbReference type="ChEBI" id="CHEBI:58223"/>
        <dbReference type="ChEBI" id="CHEBI:60032"/>
        <dbReference type="ChEBI" id="CHEBI:60033"/>
        <dbReference type="EC" id="2.4.1.227"/>
    </reaction>
</comment>
<evidence type="ECO:0000313" key="13">
    <source>
        <dbReference type="EMBL" id="ERL66476.1"/>
    </source>
</evidence>
<evidence type="ECO:0000256" key="7">
    <source>
        <dbReference type="ARBA" id="ARBA00023136"/>
    </source>
</evidence>
<evidence type="ECO:0000256" key="4">
    <source>
        <dbReference type="ARBA" id="ARBA00022679"/>
    </source>
</evidence>
<keyword evidence="3 10" id="KW-0328">Glycosyltransferase</keyword>
<dbReference type="InterPro" id="IPR007235">
    <property type="entry name" value="Glyco_trans_28_C"/>
</dbReference>
<evidence type="ECO:0000256" key="1">
    <source>
        <dbReference type="ARBA" id="ARBA00022475"/>
    </source>
</evidence>
<reference evidence="14" key="1">
    <citation type="journal article" date="2013" name="Genome Announc.">
        <title>Whole-Genome Sequencing of Lactobacillus shenzhenensis Strain LY-73T.</title>
        <authorList>
            <person name="Lin Z."/>
            <person name="Liu Z."/>
            <person name="Yang R."/>
            <person name="Zou Y."/>
            <person name="Wan D."/>
            <person name="Chen J."/>
            <person name="Guo M."/>
            <person name="Zhao J."/>
            <person name="Fang C."/>
            <person name="Yang R."/>
            <person name="Liu F."/>
        </authorList>
    </citation>
    <scope>NUCLEOTIDE SEQUENCE [LARGE SCALE GENOMIC DNA]</scope>
    <source>
        <strain evidence="14">LY-73</strain>
    </source>
</reference>
<dbReference type="Pfam" id="PF04101">
    <property type="entry name" value="Glyco_tran_28_C"/>
    <property type="match status" value="1"/>
</dbReference>
<dbReference type="AlphaFoldDB" id="U4TNL7"/>
<accession>U4TNL7</accession>
<dbReference type="eggNOG" id="COG0707">
    <property type="taxonomic scope" value="Bacteria"/>
</dbReference>
<keyword evidence="9 10" id="KW-0961">Cell wall biogenesis/degradation</keyword>
<evidence type="ECO:0000256" key="9">
    <source>
        <dbReference type="ARBA" id="ARBA00023316"/>
    </source>
</evidence>
<dbReference type="GO" id="GO:0005975">
    <property type="term" value="P:carbohydrate metabolic process"/>
    <property type="evidence" value="ECO:0007669"/>
    <property type="project" value="InterPro"/>
</dbReference>
<keyword evidence="8 10" id="KW-0131">Cell cycle</keyword>
<dbReference type="CDD" id="cd03785">
    <property type="entry name" value="GT28_MurG"/>
    <property type="match status" value="1"/>
</dbReference>
<comment type="pathway">
    <text evidence="10">Cell wall biogenesis; peptidoglycan biosynthesis.</text>
</comment>
<dbReference type="GO" id="GO:0008360">
    <property type="term" value="P:regulation of cell shape"/>
    <property type="evidence" value="ECO:0007669"/>
    <property type="project" value="UniProtKB-KW"/>
</dbReference>
<dbReference type="HOGENOM" id="CLU_037404_0_1_9"/>
<gene>
    <name evidence="10 13" type="primary">murG</name>
    <name evidence="13" type="ORF">L248_0155</name>
</gene>
<dbReference type="Gene3D" id="3.40.50.2000">
    <property type="entry name" value="Glycogen Phosphorylase B"/>
    <property type="match status" value="2"/>
</dbReference>
<feature type="binding site" evidence="10">
    <location>
        <begin position="8"/>
        <end position="10"/>
    </location>
    <ligand>
        <name>UDP-N-acetyl-alpha-D-glucosamine</name>
        <dbReference type="ChEBI" id="CHEBI:57705"/>
    </ligand>
</feature>
<keyword evidence="4 10" id="KW-0808">Transferase</keyword>
<evidence type="ECO:0000256" key="3">
    <source>
        <dbReference type="ARBA" id="ARBA00022676"/>
    </source>
</evidence>
<evidence type="ECO:0000256" key="8">
    <source>
        <dbReference type="ARBA" id="ARBA00023306"/>
    </source>
</evidence>
<protein>
    <recommendedName>
        <fullName evidence="10">UDP-N-acetylglucosamine--N-acetylmuramyl-(pentapeptide) pyrophosphoryl-undecaprenol N-acetylglucosamine transferase</fullName>
        <ecNumber evidence="10">2.4.1.227</ecNumber>
    </recommendedName>
    <alternativeName>
        <fullName evidence="10">Undecaprenyl-PP-MurNAc-pentapeptide-UDPGlcNAc GlcNAc transferase</fullName>
    </alternativeName>
</protein>
<keyword evidence="14" id="KW-1185">Reference proteome</keyword>
<feature type="binding site" evidence="10">
    <location>
        <position position="122"/>
    </location>
    <ligand>
        <name>UDP-N-acetyl-alpha-D-glucosamine</name>
        <dbReference type="ChEBI" id="CHEBI:57705"/>
    </ligand>
</feature>
<dbReference type="PANTHER" id="PTHR21015">
    <property type="entry name" value="UDP-N-ACETYLGLUCOSAMINE--N-ACETYLMURAMYL-(PENTAPEPTIDE) PYROPHOSPHORYL-UNDECAPRENOL N-ACETYLGLUCOSAMINE TRANSFERASE 1"/>
    <property type="match status" value="1"/>
</dbReference>
<dbReference type="GO" id="GO:0051301">
    <property type="term" value="P:cell division"/>
    <property type="evidence" value="ECO:0007669"/>
    <property type="project" value="UniProtKB-KW"/>
</dbReference>
<dbReference type="PANTHER" id="PTHR21015:SF22">
    <property type="entry name" value="GLYCOSYLTRANSFERASE"/>
    <property type="match status" value="1"/>
</dbReference>
<dbReference type="Proteomes" id="UP000030647">
    <property type="component" value="Unassembled WGS sequence"/>
</dbReference>
<dbReference type="GO" id="GO:0005886">
    <property type="term" value="C:plasma membrane"/>
    <property type="evidence" value="ECO:0007669"/>
    <property type="project" value="UniProtKB-SubCell"/>
</dbReference>
<dbReference type="Pfam" id="PF03033">
    <property type="entry name" value="Glyco_transf_28"/>
    <property type="match status" value="1"/>
</dbReference>
<comment type="function">
    <text evidence="10">Cell wall formation. Catalyzes the transfer of a GlcNAc subunit on undecaprenyl-pyrophosphoryl-MurNAc-pentapeptide (lipid intermediate I) to form undecaprenyl-pyrophosphoryl-MurNAc-(pentapeptide)GlcNAc (lipid intermediate II).</text>
</comment>
<organism evidence="13 14">
    <name type="scientific">Schleiferilactobacillus shenzhenensis LY-73</name>
    <dbReference type="NCBI Taxonomy" id="1231336"/>
    <lineage>
        <taxon>Bacteria</taxon>
        <taxon>Bacillati</taxon>
        <taxon>Bacillota</taxon>
        <taxon>Bacilli</taxon>
        <taxon>Lactobacillales</taxon>
        <taxon>Lactobacillaceae</taxon>
        <taxon>Schleiferilactobacillus</taxon>
    </lineage>
</organism>
<feature type="domain" description="Glycosyl transferase family 28 C-terminal" evidence="12">
    <location>
        <begin position="188"/>
        <end position="352"/>
    </location>
</feature>
<evidence type="ECO:0000313" key="14">
    <source>
        <dbReference type="Proteomes" id="UP000030647"/>
    </source>
</evidence>
<evidence type="ECO:0000256" key="10">
    <source>
        <dbReference type="HAMAP-Rule" id="MF_00033"/>
    </source>
</evidence>
<evidence type="ECO:0000259" key="12">
    <source>
        <dbReference type="Pfam" id="PF04101"/>
    </source>
</evidence>
<feature type="binding site" evidence="10">
    <location>
        <position position="295"/>
    </location>
    <ligand>
        <name>UDP-N-acetyl-alpha-D-glucosamine</name>
        <dbReference type="ChEBI" id="CHEBI:57705"/>
    </ligand>
</feature>
<evidence type="ECO:0000256" key="2">
    <source>
        <dbReference type="ARBA" id="ARBA00022618"/>
    </source>
</evidence>
<keyword evidence="2 10" id="KW-0132">Cell division</keyword>
<dbReference type="InterPro" id="IPR006009">
    <property type="entry name" value="GlcNAc_MurG"/>
</dbReference>
<evidence type="ECO:0000256" key="6">
    <source>
        <dbReference type="ARBA" id="ARBA00022984"/>
    </source>
</evidence>